<sequence>MPAETAATPSPAIAALRKATSEPSEDRTRAVIGALVSHLSGRWRGNFARMAATKFNGFFLLALMEDFEAYLRVEMDGEELFDVEEVRHKLQIQEADLREEVDAIEKEISRRDRERRGEVDE</sequence>
<evidence type="ECO:0000313" key="4">
    <source>
        <dbReference type="Proteomes" id="UP001165060"/>
    </source>
</evidence>
<gene>
    <name evidence="3" type="ORF">TeGR_g2865</name>
</gene>
<accession>A0ABQ6ME98</accession>
<feature type="region of interest" description="Disordered" evidence="2">
    <location>
        <begin position="1"/>
        <end position="24"/>
    </location>
</feature>
<name>A0ABQ6ME98_9STRA</name>
<comment type="caution">
    <text evidence="3">The sequence shown here is derived from an EMBL/GenBank/DDBJ whole genome shotgun (WGS) entry which is preliminary data.</text>
</comment>
<keyword evidence="1" id="KW-0175">Coiled coil</keyword>
<feature type="coiled-coil region" evidence="1">
    <location>
        <begin position="87"/>
        <end position="114"/>
    </location>
</feature>
<keyword evidence="4" id="KW-1185">Reference proteome</keyword>
<evidence type="ECO:0000256" key="1">
    <source>
        <dbReference type="SAM" id="Coils"/>
    </source>
</evidence>
<reference evidence="3 4" key="1">
    <citation type="journal article" date="2023" name="Commun. Biol.">
        <title>Genome analysis of Parmales, the sister group of diatoms, reveals the evolutionary specialization of diatoms from phago-mixotrophs to photoautotrophs.</title>
        <authorList>
            <person name="Ban H."/>
            <person name="Sato S."/>
            <person name="Yoshikawa S."/>
            <person name="Yamada K."/>
            <person name="Nakamura Y."/>
            <person name="Ichinomiya M."/>
            <person name="Sato N."/>
            <person name="Blanc-Mathieu R."/>
            <person name="Endo H."/>
            <person name="Kuwata A."/>
            <person name="Ogata H."/>
        </authorList>
    </citation>
    <scope>NUCLEOTIDE SEQUENCE [LARGE SCALE GENOMIC DNA]</scope>
</reference>
<organism evidence="3 4">
    <name type="scientific">Tetraparma gracilis</name>
    <dbReference type="NCBI Taxonomy" id="2962635"/>
    <lineage>
        <taxon>Eukaryota</taxon>
        <taxon>Sar</taxon>
        <taxon>Stramenopiles</taxon>
        <taxon>Ochrophyta</taxon>
        <taxon>Bolidophyceae</taxon>
        <taxon>Parmales</taxon>
        <taxon>Triparmaceae</taxon>
        <taxon>Tetraparma</taxon>
    </lineage>
</organism>
<evidence type="ECO:0000256" key="2">
    <source>
        <dbReference type="SAM" id="MobiDB-lite"/>
    </source>
</evidence>
<dbReference type="Proteomes" id="UP001165060">
    <property type="component" value="Unassembled WGS sequence"/>
</dbReference>
<dbReference type="EMBL" id="BRYB01000158">
    <property type="protein sequence ID" value="GMI24227.1"/>
    <property type="molecule type" value="Genomic_DNA"/>
</dbReference>
<proteinExistence type="predicted"/>
<protein>
    <submittedName>
        <fullName evidence="3">Uncharacterized protein</fullName>
    </submittedName>
</protein>
<evidence type="ECO:0000313" key="3">
    <source>
        <dbReference type="EMBL" id="GMI24227.1"/>
    </source>
</evidence>